<accession>A0A1X7IH42</accession>
<name>A0A1X7IH42_9BACT</name>
<keyword evidence="2" id="KW-1185">Reference proteome</keyword>
<evidence type="ECO:0000313" key="2">
    <source>
        <dbReference type="Proteomes" id="UP000193804"/>
    </source>
</evidence>
<protein>
    <submittedName>
        <fullName evidence="1">Uncharacterized protein</fullName>
    </submittedName>
</protein>
<dbReference type="EMBL" id="FXAW01000001">
    <property type="protein sequence ID" value="SMG13732.1"/>
    <property type="molecule type" value="Genomic_DNA"/>
</dbReference>
<organism evidence="1 2">
    <name type="scientific">Marivirga sericea</name>
    <dbReference type="NCBI Taxonomy" id="1028"/>
    <lineage>
        <taxon>Bacteria</taxon>
        <taxon>Pseudomonadati</taxon>
        <taxon>Bacteroidota</taxon>
        <taxon>Cytophagia</taxon>
        <taxon>Cytophagales</taxon>
        <taxon>Marivirgaceae</taxon>
        <taxon>Marivirga</taxon>
    </lineage>
</organism>
<proteinExistence type="predicted"/>
<reference evidence="2" key="1">
    <citation type="submission" date="2017-04" db="EMBL/GenBank/DDBJ databases">
        <authorList>
            <person name="Varghese N."/>
            <person name="Submissions S."/>
        </authorList>
    </citation>
    <scope>NUCLEOTIDE SEQUENCE [LARGE SCALE GENOMIC DNA]</scope>
    <source>
        <strain evidence="2">DSM 4125</strain>
    </source>
</reference>
<gene>
    <name evidence="1" type="ORF">SAMN05661096_00620</name>
</gene>
<dbReference type="AlphaFoldDB" id="A0A1X7IH42"/>
<dbReference type="Proteomes" id="UP000193804">
    <property type="component" value="Unassembled WGS sequence"/>
</dbReference>
<evidence type="ECO:0000313" key="1">
    <source>
        <dbReference type="EMBL" id="SMG13732.1"/>
    </source>
</evidence>
<sequence length="110" mass="13131">MDSKGKYKIDLLKVFKILFSAYPKKLTFHLRFQSLHLKLFFYLNLKFYIRYSKISTKTYKIMPVKHTLTKEIHKETKRGTTGCGTSLKDRPSQWVYTRNKITCEKIGCRN</sequence>